<name>A0A443SGT6_9ACAR</name>
<dbReference type="GO" id="GO:0005739">
    <property type="term" value="C:mitochondrion"/>
    <property type="evidence" value="ECO:0007669"/>
    <property type="project" value="UniProtKB-ARBA"/>
</dbReference>
<dbReference type="PROSITE" id="PS50084">
    <property type="entry name" value="KH_TYPE_1"/>
    <property type="match status" value="1"/>
</dbReference>
<dbReference type="STRING" id="299467.A0A443SGT6"/>
<dbReference type="AlphaFoldDB" id="A0A443SGT6"/>
<dbReference type="CDD" id="cd22395">
    <property type="entry name" value="KH-I_AKAP1"/>
    <property type="match status" value="1"/>
</dbReference>
<dbReference type="Gene3D" id="3.30.1370.10">
    <property type="entry name" value="K Homology domain, type 1"/>
    <property type="match status" value="1"/>
</dbReference>
<sequence>SVSVLIENIDAIDPEMQLREVNASNVYSGDASESANGKEIEKVCVRNKLNSRNVKLCNANHEKSNLNETGSSLIVDENNTAKYSNLSDNCVLENTARTKSDVENHNDLDSEIVIKCAHIDLNAKNELNEEQRNSSDSIQVIPMNSSLGATNNCDVNSNNEEFNNKNVNKTLNELDNVSVKDTQSDKPASVINIRVVYNNIAQGSSDSGKGSSDIQGCLSEPTSSTAEDSVIIYQFEIHQDLCGRLIGKNGHYVTLIKNESNARVIINRHPYSPCLKICSIEGLRSEIRQALYLIRKRFPVHDYPEVTLVQINAISPLPYPVPVPQSCQLHLPEGVSCDVIMWSMVNAGHIFLQQPTHPTYPSLSRLDQFMTATYSSMATPLLPNPIRMCLQFFVYIIKFVILAGVICAATIAGGWFRATIVDVVNDETCEVKFVDYGGYAKLPLSSLRQIRFDFMTLPFQASECYLGNVAPIGENGWTVDANTVFEELAQGQFLQANIVGYSDDGIPFVHLHRIQGASSIFINKELVDRGFARWVD</sequence>
<keyword evidence="2" id="KW-0812">Transmembrane</keyword>
<feature type="transmembrane region" description="Helical" evidence="2">
    <location>
        <begin position="392"/>
        <end position="416"/>
    </location>
</feature>
<dbReference type="InterPro" id="IPR002999">
    <property type="entry name" value="Tudor"/>
</dbReference>
<dbReference type="PROSITE" id="PS50304">
    <property type="entry name" value="TUDOR"/>
    <property type="match status" value="1"/>
</dbReference>
<keyword evidence="4" id="KW-0418">Kinase</keyword>
<dbReference type="GO" id="GO:0010468">
    <property type="term" value="P:regulation of gene expression"/>
    <property type="evidence" value="ECO:0007669"/>
    <property type="project" value="UniProtKB-ARBA"/>
</dbReference>
<dbReference type="VEuPathDB" id="VectorBase:LDEU005314"/>
<dbReference type="OrthoDB" id="10069557at2759"/>
<dbReference type="Pfam" id="PF00013">
    <property type="entry name" value="KH_1"/>
    <property type="match status" value="1"/>
</dbReference>
<dbReference type="InterPro" id="IPR004088">
    <property type="entry name" value="KH_dom_type_1"/>
</dbReference>
<dbReference type="SUPFAM" id="SSF63748">
    <property type="entry name" value="Tudor/PWWP/MBT"/>
    <property type="match status" value="1"/>
</dbReference>
<dbReference type="GO" id="GO:0016301">
    <property type="term" value="F:kinase activity"/>
    <property type="evidence" value="ECO:0007669"/>
    <property type="project" value="UniProtKB-KW"/>
</dbReference>
<dbReference type="PANTHER" id="PTHR22948:SF65">
    <property type="entry name" value="A-KINASE ANCHORING PROTEIN 1"/>
    <property type="match status" value="1"/>
</dbReference>
<dbReference type="InterPro" id="IPR035437">
    <property type="entry name" value="SNase_OB-fold_sf"/>
</dbReference>
<protein>
    <submittedName>
        <fullName evidence="4">A-kinase anchor protein 1-like protein</fullName>
    </submittedName>
</protein>
<dbReference type="InterPro" id="IPR047368">
    <property type="entry name" value="KH-I_AKAP1"/>
</dbReference>
<dbReference type="Pfam" id="PF00567">
    <property type="entry name" value="TUDOR"/>
    <property type="match status" value="1"/>
</dbReference>
<evidence type="ECO:0000256" key="1">
    <source>
        <dbReference type="PROSITE-ProRule" id="PRU00117"/>
    </source>
</evidence>
<dbReference type="SMART" id="SM00322">
    <property type="entry name" value="KH"/>
    <property type="match status" value="1"/>
</dbReference>
<keyword evidence="5" id="KW-1185">Reference proteome</keyword>
<dbReference type="Gene3D" id="2.40.50.90">
    <property type="match status" value="1"/>
</dbReference>
<reference evidence="4 5" key="1">
    <citation type="journal article" date="2018" name="Gigascience">
        <title>Genomes of trombidid mites reveal novel predicted allergens and laterally-transferred genes associated with secondary metabolism.</title>
        <authorList>
            <person name="Dong X."/>
            <person name="Chaisiri K."/>
            <person name="Xia D."/>
            <person name="Armstrong S.D."/>
            <person name="Fang Y."/>
            <person name="Donnelly M.J."/>
            <person name="Kadowaki T."/>
            <person name="McGarry J.W."/>
            <person name="Darby A.C."/>
            <person name="Makepeace B.L."/>
        </authorList>
    </citation>
    <scope>NUCLEOTIDE SEQUENCE [LARGE SCALE GENOMIC DNA]</scope>
    <source>
        <strain evidence="4">UoL-UT</strain>
    </source>
</reference>
<evidence type="ECO:0000313" key="4">
    <source>
        <dbReference type="EMBL" id="RWS26726.1"/>
    </source>
</evidence>
<dbReference type="GO" id="GO:0003723">
    <property type="term" value="F:RNA binding"/>
    <property type="evidence" value="ECO:0007669"/>
    <property type="project" value="UniProtKB-UniRule"/>
</dbReference>
<evidence type="ECO:0000259" key="3">
    <source>
        <dbReference type="PROSITE" id="PS50304"/>
    </source>
</evidence>
<dbReference type="InterPro" id="IPR050621">
    <property type="entry name" value="Tudor_domain_containing"/>
</dbReference>
<proteinExistence type="predicted"/>
<keyword evidence="2" id="KW-1133">Transmembrane helix</keyword>
<dbReference type="InterPro" id="IPR036612">
    <property type="entry name" value="KH_dom_type_1_sf"/>
</dbReference>
<comment type="caution">
    <text evidence="4">The sequence shown here is derived from an EMBL/GenBank/DDBJ whole genome shotgun (WGS) entry which is preliminary data.</text>
</comment>
<dbReference type="Proteomes" id="UP000288716">
    <property type="component" value="Unassembled WGS sequence"/>
</dbReference>
<dbReference type="SUPFAM" id="SSF54791">
    <property type="entry name" value="Eukaryotic type KH-domain (KH-domain type I)"/>
    <property type="match status" value="1"/>
</dbReference>
<gene>
    <name evidence="4" type="ORF">B4U80_07709</name>
</gene>
<keyword evidence="2" id="KW-0472">Membrane</keyword>
<dbReference type="PANTHER" id="PTHR22948">
    <property type="entry name" value="TUDOR DOMAIN CONTAINING PROTEIN"/>
    <property type="match status" value="1"/>
</dbReference>
<dbReference type="InterPro" id="IPR004087">
    <property type="entry name" value="KH_dom"/>
</dbReference>
<evidence type="ECO:0000256" key="2">
    <source>
        <dbReference type="SAM" id="Phobius"/>
    </source>
</evidence>
<dbReference type="EMBL" id="NCKV01002522">
    <property type="protein sequence ID" value="RWS26726.1"/>
    <property type="molecule type" value="Genomic_DNA"/>
</dbReference>
<feature type="non-terminal residue" evidence="4">
    <location>
        <position position="1"/>
    </location>
</feature>
<accession>A0A443SGT6</accession>
<feature type="domain" description="Tudor" evidence="3">
    <location>
        <begin position="400"/>
        <end position="457"/>
    </location>
</feature>
<keyword evidence="1" id="KW-0694">RNA-binding</keyword>
<dbReference type="CDD" id="cd20407">
    <property type="entry name" value="Tudor_AKAP1"/>
    <property type="match status" value="1"/>
</dbReference>
<dbReference type="SMART" id="SM00333">
    <property type="entry name" value="TUDOR"/>
    <property type="match status" value="1"/>
</dbReference>
<organism evidence="4 5">
    <name type="scientific">Leptotrombidium deliense</name>
    <dbReference type="NCBI Taxonomy" id="299467"/>
    <lineage>
        <taxon>Eukaryota</taxon>
        <taxon>Metazoa</taxon>
        <taxon>Ecdysozoa</taxon>
        <taxon>Arthropoda</taxon>
        <taxon>Chelicerata</taxon>
        <taxon>Arachnida</taxon>
        <taxon>Acari</taxon>
        <taxon>Acariformes</taxon>
        <taxon>Trombidiformes</taxon>
        <taxon>Prostigmata</taxon>
        <taxon>Anystina</taxon>
        <taxon>Parasitengona</taxon>
        <taxon>Trombiculoidea</taxon>
        <taxon>Trombiculidae</taxon>
        <taxon>Leptotrombidium</taxon>
    </lineage>
</organism>
<dbReference type="Gene3D" id="2.30.30.140">
    <property type="match status" value="1"/>
</dbReference>
<evidence type="ECO:0000313" key="5">
    <source>
        <dbReference type="Proteomes" id="UP000288716"/>
    </source>
</evidence>
<dbReference type="InterPro" id="IPR047367">
    <property type="entry name" value="Tudor_AKAP1"/>
</dbReference>
<keyword evidence="4" id="KW-0808">Transferase</keyword>